<dbReference type="PROSITE" id="PS51257">
    <property type="entry name" value="PROKAR_LIPOPROTEIN"/>
    <property type="match status" value="1"/>
</dbReference>
<dbReference type="OrthoDB" id="5455289at2"/>
<gene>
    <name evidence="2" type="ORF">DQK91_13625</name>
    <name evidence="1" type="ORF">E8L03_10010</name>
</gene>
<evidence type="ECO:0000313" key="2">
    <source>
        <dbReference type="EMBL" id="TVM32747.1"/>
    </source>
</evidence>
<evidence type="ECO:0000313" key="3">
    <source>
        <dbReference type="Proteomes" id="UP000434052"/>
    </source>
</evidence>
<reference evidence="1 4" key="2">
    <citation type="submission" date="2019-04" db="EMBL/GenBank/DDBJ databases">
        <title>Isolation and culture of sulfate reducing bacteria from the cold seep of the South China Sea.</title>
        <authorList>
            <person name="Sun C."/>
            <person name="Liu R."/>
        </authorList>
    </citation>
    <scope>NUCLEOTIDE SEQUENCE [LARGE SCALE GENOMIC DNA]</scope>
    <source>
        <strain evidence="1 4">CS1</strain>
    </source>
</reference>
<dbReference type="Proteomes" id="UP000434052">
    <property type="component" value="Unassembled WGS sequence"/>
</dbReference>
<dbReference type="Proteomes" id="UP000503251">
    <property type="component" value="Chromosome"/>
</dbReference>
<dbReference type="AlphaFoldDB" id="A0A6P1ZEJ6"/>
<organism evidence="2 3">
    <name type="scientific">Oceanidesulfovibrio marinus</name>
    <dbReference type="NCBI Taxonomy" id="370038"/>
    <lineage>
        <taxon>Bacteria</taxon>
        <taxon>Pseudomonadati</taxon>
        <taxon>Thermodesulfobacteriota</taxon>
        <taxon>Desulfovibrionia</taxon>
        <taxon>Desulfovibrionales</taxon>
        <taxon>Desulfovibrionaceae</taxon>
        <taxon>Oceanidesulfovibrio</taxon>
    </lineage>
</organism>
<accession>A0A6P1ZEJ6</accession>
<evidence type="ECO:0000313" key="1">
    <source>
        <dbReference type="EMBL" id="QJT09252.1"/>
    </source>
</evidence>
<dbReference type="EMBL" id="CP039543">
    <property type="protein sequence ID" value="QJT09252.1"/>
    <property type="molecule type" value="Genomic_DNA"/>
</dbReference>
<proteinExistence type="predicted"/>
<evidence type="ECO:0000313" key="4">
    <source>
        <dbReference type="Proteomes" id="UP000503251"/>
    </source>
</evidence>
<dbReference type="EMBL" id="QMIF01000009">
    <property type="protein sequence ID" value="TVM32747.1"/>
    <property type="molecule type" value="Genomic_DNA"/>
</dbReference>
<keyword evidence="4" id="KW-1185">Reference proteome</keyword>
<dbReference type="RefSeq" id="WP_144305929.1">
    <property type="nucleotide sequence ID" value="NZ_CP039543.1"/>
</dbReference>
<name>A0A6P1ZEJ6_9BACT</name>
<reference evidence="2 3" key="1">
    <citation type="submission" date="2018-06" db="EMBL/GenBank/DDBJ databases">
        <title>Complete genome of Desulfovibrio marinus P48SEP.</title>
        <authorList>
            <person name="Crispim J.S."/>
            <person name="Vidigal P.M.P."/>
            <person name="Silva L.C.F."/>
            <person name="Araujo L.C."/>
            <person name="Laguardia C.N."/>
            <person name="Dias R.S."/>
            <person name="Sousa M.P."/>
            <person name="Paula S.O."/>
            <person name="Silva C."/>
        </authorList>
    </citation>
    <scope>NUCLEOTIDE SEQUENCE [LARGE SCALE GENOMIC DNA]</scope>
    <source>
        <strain evidence="2 3">P48SEP</strain>
    </source>
</reference>
<protein>
    <recommendedName>
        <fullName evidence="5">Lipoprotein</fullName>
    </recommendedName>
</protein>
<evidence type="ECO:0008006" key="5">
    <source>
        <dbReference type="Google" id="ProtNLM"/>
    </source>
</evidence>
<sequence length="214" mass="24104">MPHFHRPKLVTRAVLIGACLAILIIAGCTSRGALVQTAPPEQMELFKEYSFKHKVSDDFSHGPKFRIDKYSTIGLFNPRNPKWPRDTTLTLTGLPAGKRVVITYDLFMVGEWENHGKFTDHYYVYVPDGPTVYELQDFPCKLAQYGVEESAIGSDGFVRVKRRTLGYWIQPITVVVPASAVVNGTLKVTFYADLSGRGTEFMAMDNFKVFVEKS</sequence>